<feature type="transmembrane region" description="Helical" evidence="16">
    <location>
        <begin position="200"/>
        <end position="223"/>
    </location>
</feature>
<evidence type="ECO:0000256" key="16">
    <source>
        <dbReference type="SAM" id="Phobius"/>
    </source>
</evidence>
<evidence type="ECO:0000313" key="17">
    <source>
        <dbReference type="EMBL" id="MFC3227886.1"/>
    </source>
</evidence>
<feature type="transmembrane region" description="Helical" evidence="16">
    <location>
        <begin position="62"/>
        <end position="81"/>
    </location>
</feature>
<dbReference type="Pfam" id="PF01098">
    <property type="entry name" value="FTSW_RODA_SPOVE"/>
    <property type="match status" value="1"/>
</dbReference>
<sequence length="384" mass="40789">MSVTFSRTDTSLLGRWWWTVDRWSLAALLVLVGVGAALILAASPAVAHRIGLESFHFVTRQFMFMVPALAVVLCISMLSPLQVRRLGALGFAVALLLTAATLVLSPEVKGATRWLYLGPLSLQPSEFLKPTFAVVTAWMFALHRQDPGGAGGPAGRHFPGDAAAILLLALVVGLLLLQPDVGMTIVIAAVWCAQYFVAGMALWLIAAAAIVAIGGFLAAYTLLPHVANRIDRFLDPAGHENYQIEKAMDAFSAGGFFGRGPGEGEVKDVLPDAHTDFVFAVAGEEFGLLLCLVIVAVFGFIVLRGYARLMREENLFVVLAATGLFTQFGLQAAINIGVNLRLLPTKGMTLPFVSYGGSSLLALALAMGMALALTRRRPGLGGVS</sequence>
<keyword evidence="2" id="KW-0328">Glycosyltransferase</keyword>
<evidence type="ECO:0000313" key="18">
    <source>
        <dbReference type="Proteomes" id="UP001595528"/>
    </source>
</evidence>
<keyword evidence="5" id="KW-0133">Cell shape</keyword>
<protein>
    <recommendedName>
        <fullName evidence="12">Probable peptidoglycan glycosyltransferase FtsW</fullName>
        <ecNumber evidence="14">2.4.99.28</ecNumber>
    </recommendedName>
    <alternativeName>
        <fullName evidence="13">Cell division protein FtsW</fullName>
    </alternativeName>
    <alternativeName>
        <fullName evidence="10">Cell wall polymerase</fullName>
    </alternativeName>
    <alternativeName>
        <fullName evidence="9">Peptidoglycan polymerase</fullName>
    </alternativeName>
</protein>
<feature type="transmembrane region" description="Helical" evidence="16">
    <location>
        <begin position="23"/>
        <end position="42"/>
    </location>
</feature>
<organism evidence="17 18">
    <name type="scientific">Marinibaculum pumilum</name>
    <dbReference type="NCBI Taxonomy" id="1766165"/>
    <lineage>
        <taxon>Bacteria</taxon>
        <taxon>Pseudomonadati</taxon>
        <taxon>Pseudomonadota</taxon>
        <taxon>Alphaproteobacteria</taxon>
        <taxon>Rhodospirillales</taxon>
        <taxon>Rhodospirillaceae</taxon>
        <taxon>Marinibaculum</taxon>
    </lineage>
</organism>
<feature type="transmembrane region" description="Helical" evidence="16">
    <location>
        <begin position="315"/>
        <end position="334"/>
    </location>
</feature>
<dbReference type="RefSeq" id="WP_379900446.1">
    <property type="nucleotide sequence ID" value="NZ_JBHRTR010000025.1"/>
</dbReference>
<evidence type="ECO:0000256" key="5">
    <source>
        <dbReference type="ARBA" id="ARBA00022960"/>
    </source>
</evidence>
<gene>
    <name evidence="17" type="ORF">ACFOGJ_11630</name>
</gene>
<feature type="transmembrane region" description="Helical" evidence="16">
    <location>
        <begin position="354"/>
        <end position="374"/>
    </location>
</feature>
<dbReference type="EMBL" id="JBHRTR010000025">
    <property type="protein sequence ID" value="MFC3227886.1"/>
    <property type="molecule type" value="Genomic_DNA"/>
</dbReference>
<name>A0ABV7L0K3_9PROT</name>
<dbReference type="PANTHER" id="PTHR30474:SF2">
    <property type="entry name" value="PEPTIDOGLYCAN GLYCOSYLTRANSFERASE FTSW-RELATED"/>
    <property type="match status" value="1"/>
</dbReference>
<evidence type="ECO:0000256" key="10">
    <source>
        <dbReference type="ARBA" id="ARBA00033270"/>
    </source>
</evidence>
<dbReference type="PROSITE" id="PS00428">
    <property type="entry name" value="FTSW_RODA_SPOVE"/>
    <property type="match status" value="1"/>
</dbReference>
<dbReference type="PANTHER" id="PTHR30474">
    <property type="entry name" value="CELL CYCLE PROTEIN"/>
    <property type="match status" value="1"/>
</dbReference>
<evidence type="ECO:0000256" key="8">
    <source>
        <dbReference type="ARBA" id="ARBA00023136"/>
    </source>
</evidence>
<evidence type="ECO:0000256" key="3">
    <source>
        <dbReference type="ARBA" id="ARBA00022679"/>
    </source>
</evidence>
<reference evidence="18" key="1">
    <citation type="journal article" date="2019" name="Int. J. Syst. Evol. Microbiol.">
        <title>The Global Catalogue of Microorganisms (GCM) 10K type strain sequencing project: providing services to taxonomists for standard genome sequencing and annotation.</title>
        <authorList>
            <consortium name="The Broad Institute Genomics Platform"/>
            <consortium name="The Broad Institute Genome Sequencing Center for Infectious Disease"/>
            <person name="Wu L."/>
            <person name="Ma J."/>
        </authorList>
    </citation>
    <scope>NUCLEOTIDE SEQUENCE [LARGE SCALE GENOMIC DNA]</scope>
    <source>
        <strain evidence="18">KCTC 42964</strain>
    </source>
</reference>
<keyword evidence="18" id="KW-1185">Reference proteome</keyword>
<keyword evidence="3" id="KW-0808">Transferase</keyword>
<keyword evidence="8 16" id="KW-0472">Membrane</keyword>
<dbReference type="EC" id="2.4.99.28" evidence="14"/>
<evidence type="ECO:0000256" key="4">
    <source>
        <dbReference type="ARBA" id="ARBA00022692"/>
    </source>
</evidence>
<keyword evidence="6" id="KW-0573">Peptidoglycan synthesis</keyword>
<comment type="similarity">
    <text evidence="11">Belongs to the SEDS family. FtsW subfamily.</text>
</comment>
<keyword evidence="4 16" id="KW-0812">Transmembrane</keyword>
<evidence type="ECO:0000256" key="14">
    <source>
        <dbReference type="ARBA" id="ARBA00044770"/>
    </source>
</evidence>
<comment type="subcellular location">
    <subcellularLocation>
        <location evidence="1">Membrane</location>
        <topology evidence="1">Multi-pass membrane protein</topology>
    </subcellularLocation>
</comment>
<comment type="caution">
    <text evidence="17">The sequence shown here is derived from an EMBL/GenBank/DDBJ whole genome shotgun (WGS) entry which is preliminary data.</text>
</comment>
<evidence type="ECO:0000256" key="9">
    <source>
        <dbReference type="ARBA" id="ARBA00032370"/>
    </source>
</evidence>
<comment type="catalytic activity">
    <reaction evidence="15">
        <text>[GlcNAc-(1-&gt;4)-Mur2Ac(oyl-L-Ala-gamma-D-Glu-L-Lys-D-Ala-D-Ala)](n)-di-trans,octa-cis-undecaprenyl diphosphate + beta-D-GlcNAc-(1-&gt;4)-Mur2Ac(oyl-L-Ala-gamma-D-Glu-L-Lys-D-Ala-D-Ala)-di-trans,octa-cis-undecaprenyl diphosphate = [GlcNAc-(1-&gt;4)-Mur2Ac(oyl-L-Ala-gamma-D-Glu-L-Lys-D-Ala-D-Ala)](n+1)-di-trans,octa-cis-undecaprenyl diphosphate + di-trans,octa-cis-undecaprenyl diphosphate + H(+)</text>
        <dbReference type="Rhea" id="RHEA:23708"/>
        <dbReference type="Rhea" id="RHEA-COMP:9602"/>
        <dbReference type="Rhea" id="RHEA-COMP:9603"/>
        <dbReference type="ChEBI" id="CHEBI:15378"/>
        <dbReference type="ChEBI" id="CHEBI:58405"/>
        <dbReference type="ChEBI" id="CHEBI:60033"/>
        <dbReference type="ChEBI" id="CHEBI:78435"/>
        <dbReference type="EC" id="2.4.99.28"/>
    </reaction>
</comment>
<evidence type="ECO:0000256" key="12">
    <source>
        <dbReference type="ARBA" id="ARBA00041185"/>
    </source>
</evidence>
<evidence type="ECO:0000256" key="7">
    <source>
        <dbReference type="ARBA" id="ARBA00022989"/>
    </source>
</evidence>
<feature type="transmembrane region" description="Helical" evidence="16">
    <location>
        <begin position="87"/>
        <end position="106"/>
    </location>
</feature>
<dbReference type="Proteomes" id="UP001595528">
    <property type="component" value="Unassembled WGS sequence"/>
</dbReference>
<dbReference type="InterPro" id="IPR001182">
    <property type="entry name" value="FtsW/RodA"/>
</dbReference>
<evidence type="ECO:0000256" key="2">
    <source>
        <dbReference type="ARBA" id="ARBA00022676"/>
    </source>
</evidence>
<feature type="transmembrane region" description="Helical" evidence="16">
    <location>
        <begin position="163"/>
        <end position="193"/>
    </location>
</feature>
<evidence type="ECO:0000256" key="15">
    <source>
        <dbReference type="ARBA" id="ARBA00049902"/>
    </source>
</evidence>
<dbReference type="InterPro" id="IPR018365">
    <property type="entry name" value="Cell_cycle_FtsW-rel_CS"/>
</dbReference>
<keyword evidence="7 16" id="KW-1133">Transmembrane helix</keyword>
<feature type="transmembrane region" description="Helical" evidence="16">
    <location>
        <begin position="286"/>
        <end position="303"/>
    </location>
</feature>
<proteinExistence type="inferred from homology"/>
<accession>A0ABV7L0K3</accession>
<evidence type="ECO:0000256" key="1">
    <source>
        <dbReference type="ARBA" id="ARBA00004141"/>
    </source>
</evidence>
<evidence type="ECO:0000256" key="13">
    <source>
        <dbReference type="ARBA" id="ARBA00041418"/>
    </source>
</evidence>
<evidence type="ECO:0000256" key="6">
    <source>
        <dbReference type="ARBA" id="ARBA00022984"/>
    </source>
</evidence>
<evidence type="ECO:0000256" key="11">
    <source>
        <dbReference type="ARBA" id="ARBA00038053"/>
    </source>
</evidence>